<evidence type="ECO:0000313" key="2">
    <source>
        <dbReference type="Proteomes" id="UP000005436"/>
    </source>
</evidence>
<dbReference type="Proteomes" id="UP000005436">
    <property type="component" value="Chromosome"/>
</dbReference>
<proteinExistence type="predicted"/>
<gene>
    <name evidence="1" type="ordered locus">BFO_0529</name>
</gene>
<name>G8ULF0_TANFA</name>
<organism evidence="1 2">
    <name type="scientific">Tannerella forsythia (strain ATCC 43037 / JCM 10827 / CCUG 21028 A / KCTC 5666 / FDC 338)</name>
    <name type="common">Bacteroides forsythus</name>
    <dbReference type="NCBI Taxonomy" id="203275"/>
    <lineage>
        <taxon>Bacteria</taxon>
        <taxon>Pseudomonadati</taxon>
        <taxon>Bacteroidota</taxon>
        <taxon>Bacteroidia</taxon>
        <taxon>Bacteroidales</taxon>
        <taxon>Tannerellaceae</taxon>
        <taxon>Tannerella</taxon>
    </lineage>
</organism>
<sequence>MIVLATIIYINYLKYHIPNMYPKCRFRVHVSRICTHFVSFGYIFKVYHYARLTPPKSLYTLSVANIRNRNQLYPFSGVFILHNDLLKVSSDQ</sequence>
<dbReference type="HOGENOM" id="CLU_2412168_0_0_10"/>
<dbReference type="PATRIC" id="fig|203275.8.peg.475"/>
<dbReference type="AlphaFoldDB" id="G8ULF0"/>
<accession>G8ULF0</accession>
<keyword evidence="2" id="KW-1185">Reference proteome</keyword>
<reference evidence="2" key="1">
    <citation type="submission" date="2011-12" db="EMBL/GenBank/DDBJ databases">
        <title>Complete sequence of Tannerella forsythia ATCC 43037.</title>
        <authorList>
            <person name="Dewhirst F."/>
            <person name="Tanner A."/>
            <person name="Izard J."/>
            <person name="Brinkac L."/>
            <person name="Durkin A.S."/>
            <person name="Hostetler J."/>
            <person name="Shetty J."/>
            <person name="Torralba M."/>
            <person name="Gill S."/>
            <person name="Nelson K."/>
        </authorList>
    </citation>
    <scope>NUCLEOTIDE SEQUENCE [LARGE SCALE GENOMIC DNA]</scope>
    <source>
        <strain evidence="2">ATCC 43037 / JCM 10827 / CCUG 33226 / KCTC 5666 / FDC 338</strain>
    </source>
</reference>
<dbReference type="EMBL" id="CP003191">
    <property type="protein sequence ID" value="AEW22450.1"/>
    <property type="molecule type" value="Genomic_DNA"/>
</dbReference>
<protein>
    <submittedName>
        <fullName evidence="1">Uncharacterized protein</fullName>
    </submittedName>
</protein>
<dbReference type="STRING" id="203275.BFO_0529"/>
<evidence type="ECO:0000313" key="1">
    <source>
        <dbReference type="EMBL" id="AEW22450.1"/>
    </source>
</evidence>
<dbReference type="KEGG" id="tfo:BFO_0529"/>